<evidence type="ECO:0000256" key="5">
    <source>
        <dbReference type="ARBA" id="ARBA00004842"/>
    </source>
</evidence>
<evidence type="ECO:0000313" key="21">
    <source>
        <dbReference type="Proteomes" id="UP001204151"/>
    </source>
</evidence>
<feature type="binding site" evidence="17">
    <location>
        <position position="141"/>
    </location>
    <ligand>
        <name>substrate</name>
    </ligand>
</feature>
<evidence type="ECO:0000256" key="14">
    <source>
        <dbReference type="ARBA" id="ARBA00023239"/>
    </source>
</evidence>
<dbReference type="HAMAP" id="MF_00109">
    <property type="entry name" value="Shikimate_kinase"/>
    <property type="match status" value="1"/>
</dbReference>
<dbReference type="InterPro" id="IPR023000">
    <property type="entry name" value="Shikimate_kinase_CS"/>
</dbReference>
<feature type="binding site" evidence="18">
    <location>
        <begin position="297"/>
        <end position="301"/>
    </location>
    <ligand>
        <name>NAD(+)</name>
        <dbReference type="ChEBI" id="CHEBI:57540"/>
    </ligand>
</feature>
<feature type="binding site" evidence="17">
    <location>
        <position position="62"/>
    </location>
    <ligand>
        <name>substrate</name>
    </ligand>
</feature>
<keyword evidence="15" id="KW-0511">Multifunctional enzyme</keyword>
<comment type="cofactor">
    <cofactor evidence="2 18">
        <name>NAD(+)</name>
        <dbReference type="ChEBI" id="CHEBI:57540"/>
    </cofactor>
</comment>
<dbReference type="HAMAP" id="MF_00110">
    <property type="entry name" value="DHQ_synthase"/>
    <property type="match status" value="1"/>
</dbReference>
<comment type="pathway">
    <text evidence="5 17">Metabolic intermediate biosynthesis; chorismate biosynthesis; chorismate from D-erythrose 4-phosphate and phosphoenolpyruvate: step 5/7.</text>
</comment>
<comment type="subcellular location">
    <subcellularLocation>
        <location evidence="18">Cytoplasm</location>
    </subcellularLocation>
</comment>
<evidence type="ECO:0000256" key="9">
    <source>
        <dbReference type="ARBA" id="ARBA00022741"/>
    </source>
</evidence>
<dbReference type="SUPFAM" id="SSF56796">
    <property type="entry name" value="Dehydroquinate synthase-like"/>
    <property type="match status" value="1"/>
</dbReference>
<feature type="binding site" evidence="17">
    <location>
        <position position="122"/>
    </location>
    <ligand>
        <name>ATP</name>
        <dbReference type="ChEBI" id="CHEBI:30616"/>
    </ligand>
</feature>
<feature type="binding site" evidence="18">
    <location>
        <position position="376"/>
    </location>
    <ligand>
        <name>Zn(2+)</name>
        <dbReference type="ChEBI" id="CHEBI:29105"/>
    </ligand>
</feature>
<evidence type="ECO:0000256" key="13">
    <source>
        <dbReference type="ARBA" id="ARBA00023141"/>
    </source>
</evidence>
<name>A0ABT1ZM55_9BURK</name>
<dbReference type="PROSITE" id="PS01128">
    <property type="entry name" value="SHIKIMATE_KINASE"/>
    <property type="match status" value="1"/>
</dbReference>
<dbReference type="SUPFAM" id="SSF52540">
    <property type="entry name" value="P-loop containing nucleoside triphosphate hydrolases"/>
    <property type="match status" value="1"/>
</dbReference>
<reference evidence="20 21" key="1">
    <citation type="submission" date="2022-08" db="EMBL/GenBank/DDBJ databases">
        <title>Reclassification of Massilia species as members of the genera Telluria, Duganella, Pseudoduganella, Mokoshia gen. nov. and Zemynaea gen. nov. using orthogonal and non-orthogonal genome-based approaches.</title>
        <authorList>
            <person name="Bowman J.P."/>
        </authorList>
    </citation>
    <scope>NUCLEOTIDE SEQUENCE [LARGE SCALE GENOMIC DNA]</scope>
    <source>
        <strain evidence="20 21">JCM 31316</strain>
    </source>
</reference>
<comment type="cofactor">
    <cofactor evidence="17">
        <name>Mg(2+)</name>
        <dbReference type="ChEBI" id="CHEBI:18420"/>
    </cofactor>
    <text evidence="17">Binds 1 Mg(2+) ion per subunit.</text>
</comment>
<dbReference type="Gene3D" id="3.40.50.1970">
    <property type="match status" value="1"/>
</dbReference>
<dbReference type="GO" id="GO:0016301">
    <property type="term" value="F:kinase activity"/>
    <property type="evidence" value="ECO:0007669"/>
    <property type="project" value="UniProtKB-KW"/>
</dbReference>
<feature type="binding site" evidence="18">
    <location>
        <position position="456"/>
    </location>
    <ligand>
        <name>Zn(2+)</name>
        <dbReference type="ChEBI" id="CHEBI:29105"/>
    </ligand>
</feature>
<feature type="binding site" evidence="17">
    <location>
        <begin position="16"/>
        <end position="21"/>
    </location>
    <ligand>
        <name>ATP</name>
        <dbReference type="ChEBI" id="CHEBI:30616"/>
    </ligand>
</feature>
<feature type="binding site" evidence="17">
    <location>
        <position position="38"/>
    </location>
    <ligand>
        <name>substrate</name>
    </ligand>
</feature>
<keyword evidence="6 18" id="KW-0963">Cytoplasm</keyword>
<dbReference type="CDD" id="cd08195">
    <property type="entry name" value="DHQS"/>
    <property type="match status" value="1"/>
</dbReference>
<dbReference type="InterPro" id="IPR030960">
    <property type="entry name" value="DHQS/DOIS_N"/>
</dbReference>
<dbReference type="Gene3D" id="3.40.50.300">
    <property type="entry name" value="P-loop containing nucleotide triphosphate hydrolases"/>
    <property type="match status" value="1"/>
</dbReference>
<evidence type="ECO:0000256" key="15">
    <source>
        <dbReference type="ARBA" id="ARBA00023268"/>
    </source>
</evidence>
<dbReference type="CDD" id="cd00464">
    <property type="entry name" value="SK"/>
    <property type="match status" value="1"/>
</dbReference>
<evidence type="ECO:0000313" key="20">
    <source>
        <dbReference type="EMBL" id="MCS0580979.1"/>
    </source>
</evidence>
<evidence type="ECO:0000256" key="4">
    <source>
        <dbReference type="ARBA" id="ARBA00004661"/>
    </source>
</evidence>
<comment type="caution">
    <text evidence="20">The sequence shown here is derived from an EMBL/GenBank/DDBJ whole genome shotgun (WGS) entry which is preliminary data.</text>
</comment>
<dbReference type="Gene3D" id="1.20.1090.10">
    <property type="entry name" value="Dehydroquinate synthase-like - alpha domain"/>
    <property type="match status" value="1"/>
</dbReference>
<evidence type="ECO:0000256" key="17">
    <source>
        <dbReference type="HAMAP-Rule" id="MF_00109"/>
    </source>
</evidence>
<comment type="function">
    <text evidence="3 18">Catalyzes the conversion of 3-deoxy-D-arabino-heptulosonate 7-phosphate (DAHP) to dehydroquinate (DHQ).</text>
</comment>
<keyword evidence="8 17" id="KW-0808">Transferase</keyword>
<dbReference type="PANTHER" id="PTHR43622:SF7">
    <property type="entry name" value="3-DEHYDROQUINATE SYNTHASE, CHLOROPLASTIC"/>
    <property type="match status" value="1"/>
</dbReference>
<feature type="domain" description="AAA+ ATPase" evidence="19">
    <location>
        <begin position="5"/>
        <end position="263"/>
    </location>
</feature>
<evidence type="ECO:0000256" key="16">
    <source>
        <dbReference type="ARBA" id="ARBA00048567"/>
    </source>
</evidence>
<evidence type="ECO:0000256" key="10">
    <source>
        <dbReference type="ARBA" id="ARBA00022777"/>
    </source>
</evidence>
<evidence type="ECO:0000256" key="1">
    <source>
        <dbReference type="ARBA" id="ARBA00001393"/>
    </source>
</evidence>
<comment type="subunit">
    <text evidence="17">Monomer.</text>
</comment>
<evidence type="ECO:0000256" key="18">
    <source>
        <dbReference type="HAMAP-Rule" id="MF_00110"/>
    </source>
</evidence>
<organism evidence="20 21">
    <name type="scientific">Massilia pinisoli</name>
    <dbReference type="NCBI Taxonomy" id="1772194"/>
    <lineage>
        <taxon>Bacteria</taxon>
        <taxon>Pseudomonadati</taxon>
        <taxon>Pseudomonadota</taxon>
        <taxon>Betaproteobacteria</taxon>
        <taxon>Burkholderiales</taxon>
        <taxon>Oxalobacteraceae</taxon>
        <taxon>Telluria group</taxon>
        <taxon>Massilia</taxon>
    </lineage>
</organism>
<evidence type="ECO:0000256" key="11">
    <source>
        <dbReference type="ARBA" id="ARBA00022840"/>
    </source>
</evidence>
<keyword evidence="12 18" id="KW-0520">NAD</keyword>
<comment type="cofactor">
    <cofactor evidence="18">
        <name>Co(2+)</name>
        <dbReference type="ChEBI" id="CHEBI:48828"/>
    </cofactor>
    <cofactor evidence="18">
        <name>Zn(2+)</name>
        <dbReference type="ChEBI" id="CHEBI:29105"/>
    </cofactor>
    <text evidence="18">Binds 1 divalent metal cation per subunit. Can use either Co(2+) or Zn(2+).</text>
</comment>
<keyword evidence="9 18" id="KW-0547">Nucleotide-binding</keyword>
<evidence type="ECO:0000256" key="2">
    <source>
        <dbReference type="ARBA" id="ARBA00001911"/>
    </source>
</evidence>
<evidence type="ECO:0000259" key="19">
    <source>
        <dbReference type="SMART" id="SM00382"/>
    </source>
</evidence>
<dbReference type="InterPro" id="IPR050071">
    <property type="entry name" value="Dehydroquinate_synthase"/>
</dbReference>
<comment type="similarity">
    <text evidence="17">Belongs to the shikimate kinase family.</text>
</comment>
<keyword evidence="13 18" id="KW-0057">Aromatic amino acid biosynthesis</keyword>
<feature type="binding site" evidence="17">
    <location>
        <position position="84"/>
    </location>
    <ligand>
        <name>substrate</name>
    </ligand>
</feature>
<keyword evidence="11 17" id="KW-0067">ATP-binding</keyword>
<keyword evidence="17" id="KW-0460">Magnesium</keyword>
<gene>
    <name evidence="20" type="primary">aroKB</name>
    <name evidence="18" type="synonym">aroB</name>
    <name evidence="17" type="synonym">aroK</name>
    <name evidence="20" type="ORF">NX784_05200</name>
</gene>
<keyword evidence="21" id="KW-1185">Reference proteome</keyword>
<dbReference type="InterPro" id="IPR003593">
    <property type="entry name" value="AAA+_ATPase"/>
</dbReference>
<dbReference type="Pfam" id="PF01202">
    <property type="entry name" value="SKI"/>
    <property type="match status" value="1"/>
</dbReference>
<dbReference type="SMART" id="SM00382">
    <property type="entry name" value="AAA"/>
    <property type="match status" value="1"/>
</dbReference>
<proteinExistence type="inferred from homology"/>
<feature type="binding site" evidence="18">
    <location>
        <begin position="321"/>
        <end position="322"/>
    </location>
    <ligand>
        <name>NAD(+)</name>
        <dbReference type="ChEBI" id="CHEBI:57540"/>
    </ligand>
</feature>
<dbReference type="InterPro" id="IPR016037">
    <property type="entry name" value="DHQ_synth_AroB"/>
</dbReference>
<dbReference type="PANTHER" id="PTHR43622">
    <property type="entry name" value="3-DEHYDROQUINATE SYNTHASE"/>
    <property type="match status" value="1"/>
</dbReference>
<dbReference type="EMBL" id="JANUGW010000003">
    <property type="protein sequence ID" value="MCS0580979.1"/>
    <property type="molecule type" value="Genomic_DNA"/>
</dbReference>
<comment type="similarity">
    <text evidence="18">Belongs to the sugar phosphate cyclases superfamily. Dehydroquinate synthase family.</text>
</comment>
<keyword evidence="18" id="KW-0862">Zinc</keyword>
<evidence type="ECO:0000256" key="8">
    <source>
        <dbReference type="ARBA" id="ARBA00022679"/>
    </source>
</evidence>
<dbReference type="Proteomes" id="UP001204151">
    <property type="component" value="Unassembled WGS sequence"/>
</dbReference>
<dbReference type="NCBIfam" id="TIGR01357">
    <property type="entry name" value="aroB"/>
    <property type="match status" value="1"/>
</dbReference>
<feature type="binding site" evidence="18">
    <location>
        <position position="343"/>
    </location>
    <ligand>
        <name>NAD(+)</name>
        <dbReference type="ChEBI" id="CHEBI:57540"/>
    </ligand>
</feature>
<keyword evidence="18" id="KW-0479">Metal-binding</keyword>
<dbReference type="NCBIfam" id="NF003456">
    <property type="entry name" value="PRK05057.1"/>
    <property type="match status" value="1"/>
</dbReference>
<feature type="binding site" evidence="18">
    <location>
        <position position="334"/>
    </location>
    <ligand>
        <name>NAD(+)</name>
        <dbReference type="ChEBI" id="CHEBI:57540"/>
    </ligand>
</feature>
<protein>
    <recommendedName>
        <fullName evidence="17 18">Multifunctional fusion protein</fullName>
    </recommendedName>
    <domain>
        <recommendedName>
            <fullName evidence="17">Shikimate kinase</fullName>
            <shortName evidence="17">SK</shortName>
            <ecNumber evidence="17">2.7.1.71</ecNumber>
        </recommendedName>
    </domain>
    <domain>
        <recommendedName>
            <fullName evidence="18">3-dehydroquinate synthase</fullName>
            <shortName evidence="18">DHQS</shortName>
            <ecNumber evidence="18">4.2.3.4</ecNumber>
        </recommendedName>
    </domain>
</protein>
<comment type="catalytic activity">
    <reaction evidence="16 17">
        <text>shikimate + ATP = 3-phosphoshikimate + ADP + H(+)</text>
        <dbReference type="Rhea" id="RHEA:13121"/>
        <dbReference type="ChEBI" id="CHEBI:15378"/>
        <dbReference type="ChEBI" id="CHEBI:30616"/>
        <dbReference type="ChEBI" id="CHEBI:36208"/>
        <dbReference type="ChEBI" id="CHEBI:145989"/>
        <dbReference type="ChEBI" id="CHEBI:456216"/>
        <dbReference type="EC" id="2.7.1.71"/>
    </reaction>
</comment>
<comment type="function">
    <text evidence="17">Catalyzes the specific phosphorylation of the 3-hydroxyl group of shikimic acid using ATP as a cosubstrate.</text>
</comment>
<accession>A0ABT1ZM55</accession>
<dbReference type="PRINTS" id="PR01100">
    <property type="entry name" value="SHIKIMTKNASE"/>
</dbReference>
<keyword evidence="18" id="KW-0170">Cobalt</keyword>
<evidence type="ECO:0000256" key="12">
    <source>
        <dbReference type="ARBA" id="ARBA00023027"/>
    </source>
</evidence>
<keyword evidence="7 18" id="KW-0028">Amino-acid biosynthesis</keyword>
<comment type="pathway">
    <text evidence="4 18">Metabolic intermediate biosynthesis; chorismate biosynthesis; chorismate from D-erythrose 4-phosphate and phosphoenolpyruvate: step 2/7.</text>
</comment>
<dbReference type="EC" id="2.7.1.71" evidence="17"/>
<comment type="catalytic activity">
    <reaction evidence="1 18">
        <text>7-phospho-2-dehydro-3-deoxy-D-arabino-heptonate = 3-dehydroquinate + phosphate</text>
        <dbReference type="Rhea" id="RHEA:21968"/>
        <dbReference type="ChEBI" id="CHEBI:32364"/>
        <dbReference type="ChEBI" id="CHEBI:43474"/>
        <dbReference type="ChEBI" id="CHEBI:58394"/>
        <dbReference type="EC" id="4.2.3.4"/>
    </reaction>
</comment>
<comment type="caution">
    <text evidence="17">Lacks conserved residue(s) required for the propagation of feature annotation.</text>
</comment>
<dbReference type="Pfam" id="PF24621">
    <property type="entry name" value="DHQS_C"/>
    <property type="match status" value="1"/>
</dbReference>
<evidence type="ECO:0000256" key="6">
    <source>
        <dbReference type="ARBA" id="ARBA00022490"/>
    </source>
</evidence>
<evidence type="ECO:0000256" key="3">
    <source>
        <dbReference type="ARBA" id="ARBA00003485"/>
    </source>
</evidence>
<feature type="binding site" evidence="18">
    <location>
        <position position="439"/>
    </location>
    <ligand>
        <name>Zn(2+)</name>
        <dbReference type="ChEBI" id="CHEBI:29105"/>
    </ligand>
</feature>
<feature type="binding site" evidence="18">
    <location>
        <begin position="263"/>
        <end position="268"/>
    </location>
    <ligand>
        <name>NAD(+)</name>
        <dbReference type="ChEBI" id="CHEBI:57540"/>
    </ligand>
</feature>
<dbReference type="InterPro" id="IPR031322">
    <property type="entry name" value="Shikimate/glucono_kinase"/>
</dbReference>
<evidence type="ECO:0000256" key="7">
    <source>
        <dbReference type="ARBA" id="ARBA00022605"/>
    </source>
</evidence>
<dbReference type="InterPro" id="IPR027417">
    <property type="entry name" value="P-loop_NTPase"/>
</dbReference>
<keyword evidence="10 17" id="KW-0418">Kinase</keyword>
<dbReference type="InterPro" id="IPR000623">
    <property type="entry name" value="Shikimate_kinase/TSH1"/>
</dbReference>
<sequence length="555" mass="59121">MSDCKNNNIFLVGLMGAGKTTIGRLLARRLDMTFIDSDHEIEARTGATIPWIFEIEGEASFRRREADVIRELTSSRGIVLATGGGAVLDPASRALLAERGTVIYLRASVSSILQRTAHDKNRPLLQTADPRRKLEDLTAQREPLYREIADIVIDTGRPNVQSMVQTILDQLAEQASAHARSNAKATMNEQACISLNVELGDRSYPIAIGRGLLDDASLLNRHIGGSGKVAIVTNTTVAPLYLDKVAAPLRAAGREVVPIVLPDGEEYKNWESLNLVFDALLANKCDRKTTLVALGGGVVGDMTGFAAATYMRGVPFVQIPTTLLAQVDSSVGGKTGINHPLGKNMIGAFYQPRAVIADTATLDTLPARELAAGLAEVIKHGAILDAGFFDWIEANIGKLVARDHAALAHAIARSCEIKADVVARDEREGGLRAVLNFGHTFGHAIEAGMGYGAWLHGEAVGCGMVMAADLSHRLGLIDAAAVARVRALVQAAGLPVVAPDLGIDRWIELMEVDKKNEGGAIKFILLKPLGSPSITNAPREQLEATLKASVGAPSS</sequence>
<feature type="binding site" evidence="18">
    <location>
        <begin position="361"/>
        <end position="364"/>
    </location>
    <ligand>
        <name>NAD(+)</name>
        <dbReference type="ChEBI" id="CHEBI:57540"/>
    </ligand>
</feature>
<dbReference type="Pfam" id="PF01761">
    <property type="entry name" value="DHQ_synthase"/>
    <property type="match status" value="1"/>
</dbReference>
<dbReference type="EC" id="4.2.3.4" evidence="18"/>
<feature type="binding site" evidence="17">
    <location>
        <position position="20"/>
    </location>
    <ligand>
        <name>Mg(2+)</name>
        <dbReference type="ChEBI" id="CHEBI:18420"/>
    </ligand>
</feature>
<keyword evidence="14 18" id="KW-0456">Lyase</keyword>
<dbReference type="InterPro" id="IPR056179">
    <property type="entry name" value="DHQS_C"/>
</dbReference>